<dbReference type="SMART" id="SM00823">
    <property type="entry name" value="PKS_PP"/>
    <property type="match status" value="1"/>
</dbReference>
<keyword evidence="6" id="KW-0012">Acyltransferase</keyword>
<evidence type="ECO:0000313" key="12">
    <source>
        <dbReference type="Proteomes" id="UP000638263"/>
    </source>
</evidence>
<dbReference type="InterPro" id="IPR009081">
    <property type="entry name" value="PP-bd_ACP"/>
</dbReference>
<feature type="domain" description="Carrier" evidence="8">
    <location>
        <begin position="2382"/>
        <end position="2458"/>
    </location>
</feature>
<keyword evidence="3" id="KW-0808">Transferase</keyword>
<dbReference type="Gene3D" id="3.40.50.720">
    <property type="entry name" value="NAD(P)-binding Rossmann-like Domain"/>
    <property type="match status" value="3"/>
</dbReference>
<dbReference type="InterPro" id="IPR036736">
    <property type="entry name" value="ACP-like_sf"/>
</dbReference>
<dbReference type="SMART" id="SM00827">
    <property type="entry name" value="PKS_AT"/>
    <property type="match status" value="1"/>
</dbReference>
<dbReference type="SUPFAM" id="SSF53335">
    <property type="entry name" value="S-adenosyl-L-methionine-dependent methyltransferases"/>
    <property type="match status" value="1"/>
</dbReference>
<dbReference type="SMART" id="SM00829">
    <property type="entry name" value="PKS_ER"/>
    <property type="match status" value="1"/>
</dbReference>
<dbReference type="InterPro" id="IPR029063">
    <property type="entry name" value="SAM-dependent_MTases_sf"/>
</dbReference>
<evidence type="ECO:0000259" key="8">
    <source>
        <dbReference type="PROSITE" id="PS50075"/>
    </source>
</evidence>
<dbReference type="Gene3D" id="1.10.1200.10">
    <property type="entry name" value="ACP-like"/>
    <property type="match status" value="1"/>
</dbReference>
<dbReference type="PROSITE" id="PS52019">
    <property type="entry name" value="PKS_MFAS_DH"/>
    <property type="match status" value="1"/>
</dbReference>
<dbReference type="Gene3D" id="3.40.366.10">
    <property type="entry name" value="Malonyl-Coenzyme A Acyl Carrier Protein, domain 2"/>
    <property type="match status" value="1"/>
</dbReference>
<dbReference type="InterPro" id="IPR014030">
    <property type="entry name" value="Ketoacyl_synth_N"/>
</dbReference>
<dbReference type="Gene3D" id="3.30.70.3290">
    <property type="match status" value="1"/>
</dbReference>
<dbReference type="FunFam" id="3.40.47.10:FF:000019">
    <property type="entry name" value="Polyketide synthase type I"/>
    <property type="match status" value="1"/>
</dbReference>
<accession>A0A917R6Y0</accession>
<dbReference type="Proteomes" id="UP000638263">
    <property type="component" value="Unassembled WGS sequence"/>
</dbReference>
<dbReference type="Gene3D" id="3.40.50.150">
    <property type="entry name" value="Vaccinia Virus protein VP39"/>
    <property type="match status" value="1"/>
</dbReference>
<dbReference type="SUPFAM" id="SSF50129">
    <property type="entry name" value="GroES-like"/>
    <property type="match status" value="1"/>
</dbReference>
<dbReference type="InterPro" id="IPR013154">
    <property type="entry name" value="ADH-like_N"/>
</dbReference>
<dbReference type="GO" id="GO:0006633">
    <property type="term" value="P:fatty acid biosynthetic process"/>
    <property type="evidence" value="ECO:0007669"/>
    <property type="project" value="InterPro"/>
</dbReference>
<feature type="active site" description="Proton acceptor; for dehydratase activity" evidence="7">
    <location>
        <position position="920"/>
    </location>
</feature>
<dbReference type="CDD" id="cd00833">
    <property type="entry name" value="PKS"/>
    <property type="match status" value="1"/>
</dbReference>
<dbReference type="InterPro" id="IPR020841">
    <property type="entry name" value="PKS_Beta-ketoAc_synthase_dom"/>
</dbReference>
<dbReference type="Pfam" id="PF14765">
    <property type="entry name" value="PS-DH"/>
    <property type="match status" value="1"/>
</dbReference>
<dbReference type="GO" id="GO:0071770">
    <property type="term" value="P:DIM/DIP cell wall layer assembly"/>
    <property type="evidence" value="ECO:0007669"/>
    <property type="project" value="TreeGrafter"/>
</dbReference>
<dbReference type="PROSITE" id="PS52004">
    <property type="entry name" value="KS3_2"/>
    <property type="match status" value="1"/>
</dbReference>
<feature type="domain" description="Ketosynthase family 3 (KS3)" evidence="9">
    <location>
        <begin position="6"/>
        <end position="433"/>
    </location>
</feature>
<dbReference type="PANTHER" id="PTHR43775:SF37">
    <property type="entry name" value="SI:DKEY-61P9.11"/>
    <property type="match status" value="1"/>
</dbReference>
<dbReference type="Gene3D" id="3.10.129.110">
    <property type="entry name" value="Polyketide synthase dehydratase"/>
    <property type="match status" value="1"/>
</dbReference>
<dbReference type="InterPro" id="IPR013217">
    <property type="entry name" value="Methyltransf_12"/>
</dbReference>
<reference evidence="11" key="1">
    <citation type="journal article" date="2014" name="Int. J. Syst. Evol. Microbiol.">
        <title>Complete genome sequence of Corynebacterium casei LMG S-19264T (=DSM 44701T), isolated from a smear-ripened cheese.</title>
        <authorList>
            <consortium name="US DOE Joint Genome Institute (JGI-PGF)"/>
            <person name="Walter F."/>
            <person name="Albersmeier A."/>
            <person name="Kalinowski J."/>
            <person name="Ruckert C."/>
        </authorList>
    </citation>
    <scope>NUCLEOTIDE SEQUENCE</scope>
    <source>
        <strain evidence="11">CGMCC 4.3508</strain>
    </source>
</reference>
<dbReference type="InterPro" id="IPR057326">
    <property type="entry name" value="KR_dom"/>
</dbReference>
<evidence type="ECO:0000256" key="2">
    <source>
        <dbReference type="ARBA" id="ARBA00022553"/>
    </source>
</evidence>
<feature type="region of interest" description="C-terminal hotdog fold" evidence="7">
    <location>
        <begin position="1023"/>
        <end position="1169"/>
    </location>
</feature>
<organism evidence="11 12">
    <name type="scientific">Nocardia jinanensis</name>
    <dbReference type="NCBI Taxonomy" id="382504"/>
    <lineage>
        <taxon>Bacteria</taxon>
        <taxon>Bacillati</taxon>
        <taxon>Actinomycetota</taxon>
        <taxon>Actinomycetes</taxon>
        <taxon>Mycobacteriales</taxon>
        <taxon>Nocardiaceae</taxon>
        <taxon>Nocardia</taxon>
    </lineage>
</organism>
<dbReference type="InterPro" id="IPR018201">
    <property type="entry name" value="Ketoacyl_synth_AS"/>
</dbReference>
<dbReference type="CDD" id="cd02440">
    <property type="entry name" value="AdoMet_MTases"/>
    <property type="match status" value="1"/>
</dbReference>
<dbReference type="InterPro" id="IPR016036">
    <property type="entry name" value="Malonyl_transacylase_ACP-bd"/>
</dbReference>
<dbReference type="GO" id="GO:0031177">
    <property type="term" value="F:phosphopantetheine binding"/>
    <property type="evidence" value="ECO:0007669"/>
    <property type="project" value="InterPro"/>
</dbReference>
<dbReference type="SMART" id="SM00825">
    <property type="entry name" value="PKS_KS"/>
    <property type="match status" value="1"/>
</dbReference>
<dbReference type="SUPFAM" id="SSF51735">
    <property type="entry name" value="NAD(P)-binding Rossmann-fold domains"/>
    <property type="match status" value="3"/>
</dbReference>
<evidence type="ECO:0000256" key="1">
    <source>
        <dbReference type="ARBA" id="ARBA00022450"/>
    </source>
</evidence>
<dbReference type="GO" id="GO:0004315">
    <property type="term" value="F:3-oxoacyl-[acyl-carrier-protein] synthase activity"/>
    <property type="evidence" value="ECO:0007669"/>
    <property type="project" value="InterPro"/>
</dbReference>
<dbReference type="Pfam" id="PF08242">
    <property type="entry name" value="Methyltransf_12"/>
    <property type="match status" value="1"/>
</dbReference>
<keyword evidence="12" id="KW-1185">Reference proteome</keyword>
<dbReference type="InterPro" id="IPR020806">
    <property type="entry name" value="PKS_PP-bd"/>
</dbReference>
<dbReference type="SUPFAM" id="SSF52151">
    <property type="entry name" value="FabD/lysophospholipase-like"/>
    <property type="match status" value="1"/>
</dbReference>
<dbReference type="InterPro" id="IPR049551">
    <property type="entry name" value="PKS_DH_C"/>
</dbReference>
<dbReference type="Pfam" id="PF08240">
    <property type="entry name" value="ADH_N"/>
    <property type="match status" value="1"/>
</dbReference>
<dbReference type="InterPro" id="IPR050091">
    <property type="entry name" value="PKS_NRPS_Biosynth_Enz"/>
</dbReference>
<dbReference type="InterPro" id="IPR049552">
    <property type="entry name" value="PKS_DH_N"/>
</dbReference>
<dbReference type="EMBL" id="BMMH01000001">
    <property type="protein sequence ID" value="GGK91818.1"/>
    <property type="molecule type" value="Genomic_DNA"/>
</dbReference>
<dbReference type="Pfam" id="PF13602">
    <property type="entry name" value="ADH_zinc_N_2"/>
    <property type="match status" value="1"/>
</dbReference>
<keyword evidence="4" id="KW-0521">NADP</keyword>
<reference evidence="11" key="2">
    <citation type="submission" date="2020-09" db="EMBL/GenBank/DDBJ databases">
        <authorList>
            <person name="Sun Q."/>
            <person name="Zhou Y."/>
        </authorList>
    </citation>
    <scope>NUCLEOTIDE SEQUENCE</scope>
    <source>
        <strain evidence="11">CGMCC 4.3508</strain>
    </source>
</reference>
<dbReference type="InterPro" id="IPR032821">
    <property type="entry name" value="PKS_assoc"/>
</dbReference>
<evidence type="ECO:0000256" key="5">
    <source>
        <dbReference type="ARBA" id="ARBA00023268"/>
    </source>
</evidence>
<dbReference type="SUPFAM" id="SSF47336">
    <property type="entry name" value="ACP-like"/>
    <property type="match status" value="1"/>
</dbReference>
<gene>
    <name evidence="11" type="ORF">GCM10011588_02740</name>
</gene>
<dbReference type="InterPro" id="IPR016039">
    <property type="entry name" value="Thiolase-like"/>
</dbReference>
<dbReference type="Gene3D" id="3.40.47.10">
    <property type="match status" value="1"/>
</dbReference>
<dbReference type="Pfam" id="PF02801">
    <property type="entry name" value="Ketoacyl-synt_C"/>
    <property type="match status" value="1"/>
</dbReference>
<proteinExistence type="predicted"/>
<dbReference type="SUPFAM" id="SSF53901">
    <property type="entry name" value="Thiolase-like"/>
    <property type="match status" value="1"/>
</dbReference>
<keyword evidence="1" id="KW-0596">Phosphopantetheine</keyword>
<dbReference type="SMART" id="SM00822">
    <property type="entry name" value="PKS_KR"/>
    <property type="match status" value="1"/>
</dbReference>
<dbReference type="Pfam" id="PF00109">
    <property type="entry name" value="ketoacyl-synt"/>
    <property type="match status" value="1"/>
</dbReference>
<sequence>MNYSDSEPVAIIGIGCRLPGGVSGPGELWELLEQGVDAITPTPENRWDVDRFYSPKPQQPGRISARRGGYLAEVDTFDAAFFGISGRIAEQMDPQQRQLLEVSWETFEDAGMVPGAAAGTRTGVFIGACSQDYGALQSAPSEVEGLGPHSATGTFMSIVSNRLSYTFDLRGPSMTIDTACSSSLVAVHLAVQSLRRGESELALAGGVNLMLTPQFGIALSQAAMLSPDGRSRAFDASANGYVRGEGVGLVLLKPLSAARADGDRIYALVHGSAVNQDGRTQGITVPSGESQEANFRAALAAAGIAPAEIGYVEAHGTGTPVGDPIEANALGRVLRAGREPGRAALLGSIKTNIGHLEAAAGIAGLIKAALCVRYRRVPPSLHYREGNPDIDFETLPISVAAAGQAWPAGYSAAYASVNSFGFGGTNANVVLGESIAEPVPGPEPAGSVAGPVPDVLTFSARSAAALDELGTRHAQALDAPGADLAAYSAATALRRGHHEFRRAVVAADAMEAAAKLRAGAGVTGQVRRGGSGKVAFVFNGQGPQWYAMGRGLLETSPVYRDKILECDRSARQYIDWSIYEALTADEETSRIGETRYLQPTMFALQVALVELWRSWGIEPDAVVGHSMGEIAAAHVSGALSLSEALKVICHRARIQDEADPTGGMMFVAVSETQAAELAAEHPDDVWVSALNSPKASTLSGRRPVLETLATELADRGVFARLLRVNCACHSRDMDPLRAELLDALGEITHANTMIPLYSTLTGARIEGSELGTEYWWRNFRQPVLFESAIRAMLADGYDTFVELSPHPVLANSVTEISADATIVPSLMRKKDDWAVFLDTFARLYTGGGAVDWQRRHPAGVPVLEVPKNPWIRQSFWNESEVSQRYRAGGQRHPMLKPVDGARPTWEISWDDHRLSWVREHDVFGSVIVPGAAYIEAALAAAAEATGRSCALEFVEFERACVLSDEPQISRLELDPEDGTFEFHQRSVRGDTWMRNARGRFHVLDSGAGSAEVFDLAAIRERCTNTVKAIDVYGRFADRGYAYGPAFCGIDRIDIGPGEALARIQVPRVLRRRRDGYLLHPAVLDACFQSAILHPVPQYPGRLLPISYLPTGIERVRVYDRVELPVWCYTRPRKNDDTLLVDIYLLDDSGAVLAEYTSLSGKAVRTAADSGTTDLDEHFYTLEWQSTGPVSPPEHSALTAEPAALAAEIAPLAELLSRQLDSTTYATGYQRDIARLCTTYIARCLDAFGPAHEFTVAELPGLLPKYRRALQGLLRLLVDHGTLHESGEQYRPTGETADDADAQWAALFAEYPSCAWELLLLRRTGPRLHEVLTGAADPVELLFAEGSLVDLEAIYQNSPIARFYNALGREVVRRLSDSADPRRTIRVLEVGGGTGGLTASLLPVLPADRCEYVFTDISPAFLASARERFAGHDFVDYRVLDIEHEPAAQGIDPATFDLVVASDVVHATADAKKTLLYLQDMLAPGGMLMLLEATPDNPWLDLTFGLTEGWWSFRDQRLRPRTPLLPASGWDELLRSLDFDEVVALGDPAHPGAGSQSVIVARTAADPLSPPRTTAAQPPATWLVLADGDPLAEALAGELEQHGGRAVVVREPGDIDIDEVSPTAIIDVRGGRGGSVEEELTATTLAVLDLLRRVCRDDRDEWPRVVEVTRGAHAFRSARTDPAGAAVWGLAAVVAVEVPRLRFTAMDLGTEPAPGDLDAVRAEILTDGREREVLIRGGERFVRRLESWSPRPELVSGTTVPEEHGFVLTSGAPGALDSLRYHQRDRIPPAAGEVEIEIVAAGLNFLDVMIALGQIPPLESATEPRFGAECAGVITRVGNEVDELRVGDAVVAVSPAQGSLGTHLTVSAAYVVPKPETLGFDAAGSVPIVFLTAWYALHELARLSAGERVLIHAGTGGTGMAAVQIARAAGAEVFATAGSPAKRDLLRALGVREVFDSRSLDFADRIRAATGGAGVDVVLNSLAGEGAARSLACLAPYGRFVELGKRDLLQDRRMGLRPFLRNLTYFAFDLRQLLVDRPQATKTVFRALMGRFAAGELRPLPYRVFHPAQTEAAFRHLAAARHVGKVVLAMNEREVAVVRPPRTPSFDGTWLVTGGLGGFGLAMAEALAESGVRSLVLLGRSGIGGEEQAARVEALRDRGVQVTVEAADISARAELAAVLDRIADGLPPLRGVLHCAMVLDDALLADLDAERVRKVLAAKAFGAQHLDELTAGLPLEAFVLFSSATSMVGNRGQGNYAVANTFLDQLAHTRRARGQVALSVNWGAISDAGYVARHEDIGRFVAATGMRGFSAAAAYRALTTLWSGTAAQVGVLPMDWPQFFGHHGITPESHPRYERLAARTTGAVTAAGGGSLRQQLDACGAGDRAELLSGALKTRLAAVLGIPLDTLDENMPLMDYLDSLLAVEISAWLERELATKVTIMELMKGPSVLQLSDLVLERLDRR</sequence>
<evidence type="ECO:0000259" key="10">
    <source>
        <dbReference type="PROSITE" id="PS52019"/>
    </source>
</evidence>
<dbReference type="GO" id="GO:0004312">
    <property type="term" value="F:fatty acid synthase activity"/>
    <property type="evidence" value="ECO:0007669"/>
    <property type="project" value="TreeGrafter"/>
</dbReference>
<dbReference type="PANTHER" id="PTHR43775">
    <property type="entry name" value="FATTY ACID SYNTHASE"/>
    <property type="match status" value="1"/>
</dbReference>
<dbReference type="InterPro" id="IPR011032">
    <property type="entry name" value="GroES-like_sf"/>
</dbReference>
<dbReference type="InterPro" id="IPR020807">
    <property type="entry name" value="PKS_DH"/>
</dbReference>
<evidence type="ECO:0000259" key="9">
    <source>
        <dbReference type="PROSITE" id="PS52004"/>
    </source>
</evidence>
<dbReference type="InterPro" id="IPR049900">
    <property type="entry name" value="PKS_mFAS_DH"/>
</dbReference>
<dbReference type="GO" id="GO:0005886">
    <property type="term" value="C:plasma membrane"/>
    <property type="evidence" value="ECO:0007669"/>
    <property type="project" value="TreeGrafter"/>
</dbReference>
<evidence type="ECO:0000256" key="4">
    <source>
        <dbReference type="ARBA" id="ARBA00022857"/>
    </source>
</evidence>
<feature type="domain" description="PKS/mFAS DH" evidence="10">
    <location>
        <begin position="885"/>
        <end position="1169"/>
    </location>
</feature>
<dbReference type="InterPro" id="IPR013968">
    <property type="entry name" value="PKS_KR"/>
</dbReference>
<dbReference type="Pfam" id="PF21089">
    <property type="entry name" value="PKS_DH_N"/>
    <property type="match status" value="1"/>
</dbReference>
<dbReference type="RefSeq" id="WP_058855661.1">
    <property type="nucleotide sequence ID" value="NZ_BMMH01000001.1"/>
</dbReference>
<dbReference type="InterPro" id="IPR016035">
    <property type="entry name" value="Acyl_Trfase/lysoPLipase"/>
</dbReference>
<dbReference type="FunFam" id="3.40.50.720:FF:000209">
    <property type="entry name" value="Polyketide synthase Pks12"/>
    <property type="match status" value="1"/>
</dbReference>
<dbReference type="PROSITE" id="PS50075">
    <property type="entry name" value="CARRIER"/>
    <property type="match status" value="1"/>
</dbReference>
<dbReference type="Pfam" id="PF00550">
    <property type="entry name" value="PP-binding"/>
    <property type="match status" value="1"/>
</dbReference>
<evidence type="ECO:0008006" key="13">
    <source>
        <dbReference type="Google" id="ProtNLM"/>
    </source>
</evidence>
<dbReference type="Pfam" id="PF00698">
    <property type="entry name" value="Acyl_transf_1"/>
    <property type="match status" value="1"/>
</dbReference>
<dbReference type="InterPro" id="IPR014031">
    <property type="entry name" value="Ketoacyl_synth_C"/>
</dbReference>
<name>A0A917R6Y0_9NOCA</name>
<dbReference type="FunFam" id="3.40.366.10:FF:000002">
    <property type="entry name" value="Probable polyketide synthase 2"/>
    <property type="match status" value="1"/>
</dbReference>
<keyword evidence="5" id="KW-0511">Multifunctional enzyme</keyword>
<dbReference type="Gene3D" id="3.90.180.10">
    <property type="entry name" value="Medium-chain alcohol dehydrogenases, catalytic domain"/>
    <property type="match status" value="1"/>
</dbReference>
<feature type="region of interest" description="N-terminal hotdog fold" evidence="7">
    <location>
        <begin position="885"/>
        <end position="1007"/>
    </location>
</feature>
<protein>
    <recommendedName>
        <fullName evidence="13">SDR family NAD(P)-dependent oxidoreductase</fullName>
    </recommendedName>
</protein>
<dbReference type="SUPFAM" id="SSF55048">
    <property type="entry name" value="Probable ACP-binding domain of malonyl-CoA ACP transacylase"/>
    <property type="match status" value="1"/>
</dbReference>
<evidence type="ECO:0000256" key="7">
    <source>
        <dbReference type="PROSITE-ProRule" id="PRU01363"/>
    </source>
</evidence>
<keyword evidence="2" id="KW-0597">Phosphoprotein</keyword>
<dbReference type="InterPro" id="IPR036291">
    <property type="entry name" value="NAD(P)-bd_dom_sf"/>
</dbReference>
<evidence type="ECO:0000256" key="6">
    <source>
        <dbReference type="ARBA" id="ARBA00023315"/>
    </source>
</evidence>
<dbReference type="SMART" id="SM00826">
    <property type="entry name" value="PKS_DH"/>
    <property type="match status" value="1"/>
</dbReference>
<feature type="active site" description="Proton donor; for dehydratase activity" evidence="7">
    <location>
        <position position="1084"/>
    </location>
</feature>
<dbReference type="Pfam" id="PF08659">
    <property type="entry name" value="KR"/>
    <property type="match status" value="1"/>
</dbReference>
<dbReference type="InterPro" id="IPR014043">
    <property type="entry name" value="Acyl_transferase_dom"/>
</dbReference>
<dbReference type="GO" id="GO:0005737">
    <property type="term" value="C:cytoplasm"/>
    <property type="evidence" value="ECO:0007669"/>
    <property type="project" value="TreeGrafter"/>
</dbReference>
<dbReference type="GO" id="GO:0016491">
    <property type="term" value="F:oxidoreductase activity"/>
    <property type="evidence" value="ECO:0007669"/>
    <property type="project" value="InterPro"/>
</dbReference>
<dbReference type="PROSITE" id="PS00606">
    <property type="entry name" value="KS3_1"/>
    <property type="match status" value="1"/>
</dbReference>
<dbReference type="Pfam" id="PF16197">
    <property type="entry name" value="KAsynt_C_assoc"/>
    <property type="match status" value="1"/>
</dbReference>
<dbReference type="InterPro" id="IPR001227">
    <property type="entry name" value="Ac_transferase_dom_sf"/>
</dbReference>
<dbReference type="InterPro" id="IPR020843">
    <property type="entry name" value="ER"/>
</dbReference>
<dbReference type="InterPro" id="IPR042104">
    <property type="entry name" value="PKS_dehydratase_sf"/>
</dbReference>
<dbReference type="CDD" id="cd05195">
    <property type="entry name" value="enoyl_red"/>
    <property type="match status" value="1"/>
</dbReference>
<comment type="caution">
    <text evidence="11">The sequence shown here is derived from an EMBL/GenBank/DDBJ whole genome shotgun (WGS) entry which is preliminary data.</text>
</comment>
<evidence type="ECO:0000256" key="3">
    <source>
        <dbReference type="ARBA" id="ARBA00022679"/>
    </source>
</evidence>
<evidence type="ECO:0000313" key="11">
    <source>
        <dbReference type="EMBL" id="GGK91818.1"/>
    </source>
</evidence>